<dbReference type="AlphaFoldDB" id="A0A956M1K3"/>
<organism evidence="3 4">
    <name type="scientific">Eiseniibacteriota bacterium</name>
    <dbReference type="NCBI Taxonomy" id="2212470"/>
    <lineage>
        <taxon>Bacteria</taxon>
        <taxon>Candidatus Eiseniibacteriota</taxon>
    </lineage>
</organism>
<dbReference type="Pfam" id="PF01339">
    <property type="entry name" value="CheB_methylest"/>
    <property type="match status" value="1"/>
</dbReference>
<dbReference type="EMBL" id="JAGQHR010000637">
    <property type="protein sequence ID" value="MCA9729293.1"/>
    <property type="molecule type" value="Genomic_DNA"/>
</dbReference>
<evidence type="ECO:0000256" key="1">
    <source>
        <dbReference type="PROSITE-ProRule" id="PRU00050"/>
    </source>
</evidence>
<protein>
    <submittedName>
        <fullName evidence="3">Chemotaxis response regulator protein-glutamate methylesterase</fullName>
    </submittedName>
</protein>
<sequence>DERTCVVYGMPRVAAEMGAPGSVLPLGNIAQGILGAFGASR</sequence>
<dbReference type="GO" id="GO:0008984">
    <property type="term" value="F:protein-glutamate methylesterase activity"/>
    <property type="evidence" value="ECO:0007669"/>
    <property type="project" value="InterPro"/>
</dbReference>
<dbReference type="InterPro" id="IPR000673">
    <property type="entry name" value="Sig_transdc_resp-reg_Me-estase"/>
</dbReference>
<proteinExistence type="predicted"/>
<dbReference type="InterPro" id="IPR035909">
    <property type="entry name" value="CheB_C"/>
</dbReference>
<dbReference type="PROSITE" id="PS50122">
    <property type="entry name" value="CHEB"/>
    <property type="match status" value="1"/>
</dbReference>
<dbReference type="GO" id="GO:0005737">
    <property type="term" value="C:cytoplasm"/>
    <property type="evidence" value="ECO:0007669"/>
    <property type="project" value="InterPro"/>
</dbReference>
<dbReference type="SUPFAM" id="SSF52738">
    <property type="entry name" value="Methylesterase CheB, C-terminal domain"/>
    <property type="match status" value="1"/>
</dbReference>
<feature type="non-terminal residue" evidence="3">
    <location>
        <position position="1"/>
    </location>
</feature>
<accession>A0A956M1K3</accession>
<gene>
    <name evidence="3" type="ORF">KC729_16515</name>
</gene>
<comment type="caution">
    <text evidence="1">Lacks conserved residue(s) required for the propagation of feature annotation.</text>
</comment>
<dbReference type="GO" id="GO:0006935">
    <property type="term" value="P:chemotaxis"/>
    <property type="evidence" value="ECO:0007669"/>
    <property type="project" value="InterPro"/>
</dbReference>
<evidence type="ECO:0000313" key="3">
    <source>
        <dbReference type="EMBL" id="MCA9729293.1"/>
    </source>
</evidence>
<evidence type="ECO:0000259" key="2">
    <source>
        <dbReference type="PROSITE" id="PS50122"/>
    </source>
</evidence>
<feature type="domain" description="CheB-type methylesterase" evidence="2">
    <location>
        <begin position="1"/>
        <end position="40"/>
    </location>
</feature>
<reference evidence="3" key="2">
    <citation type="journal article" date="2021" name="Microbiome">
        <title>Successional dynamics and alternative stable states in a saline activated sludge microbial community over 9 years.</title>
        <authorList>
            <person name="Wang Y."/>
            <person name="Ye J."/>
            <person name="Ju F."/>
            <person name="Liu L."/>
            <person name="Boyd J.A."/>
            <person name="Deng Y."/>
            <person name="Parks D.H."/>
            <person name="Jiang X."/>
            <person name="Yin X."/>
            <person name="Woodcroft B.J."/>
            <person name="Tyson G.W."/>
            <person name="Hugenholtz P."/>
            <person name="Polz M.F."/>
            <person name="Zhang T."/>
        </authorList>
    </citation>
    <scope>NUCLEOTIDE SEQUENCE</scope>
    <source>
        <strain evidence="3">HKST-UBA01</strain>
    </source>
</reference>
<name>A0A956M1K3_UNCEI</name>
<dbReference type="Gene3D" id="3.40.50.180">
    <property type="entry name" value="Methylesterase CheB, C-terminal domain"/>
    <property type="match status" value="1"/>
</dbReference>
<comment type="caution">
    <text evidence="3">The sequence shown here is derived from an EMBL/GenBank/DDBJ whole genome shotgun (WGS) entry which is preliminary data.</text>
</comment>
<evidence type="ECO:0000313" key="4">
    <source>
        <dbReference type="Proteomes" id="UP000697710"/>
    </source>
</evidence>
<dbReference type="Proteomes" id="UP000697710">
    <property type="component" value="Unassembled WGS sequence"/>
</dbReference>
<dbReference type="GO" id="GO:0000156">
    <property type="term" value="F:phosphorelay response regulator activity"/>
    <property type="evidence" value="ECO:0007669"/>
    <property type="project" value="InterPro"/>
</dbReference>
<reference evidence="3" key="1">
    <citation type="submission" date="2020-04" db="EMBL/GenBank/DDBJ databases">
        <authorList>
            <person name="Zhang T."/>
        </authorList>
    </citation>
    <scope>NUCLEOTIDE SEQUENCE</scope>
    <source>
        <strain evidence="3">HKST-UBA01</strain>
    </source>
</reference>